<keyword evidence="5" id="KW-1185">Reference proteome</keyword>
<dbReference type="SUPFAM" id="SSF143113">
    <property type="entry name" value="NAP-like"/>
    <property type="match status" value="1"/>
</dbReference>
<gene>
    <name evidence="4" type="ORF">MAM_07523</name>
</gene>
<dbReference type="STRING" id="1081103.A0A0B2WM94"/>
<reference evidence="4 5" key="1">
    <citation type="journal article" date="2014" name="Proc. Natl. Acad. Sci. U.S.A.">
        <title>Trajectory and genomic determinants of fungal-pathogen speciation and host adaptation.</title>
        <authorList>
            <person name="Hu X."/>
            <person name="Xiao G."/>
            <person name="Zheng P."/>
            <person name="Shang Y."/>
            <person name="Su Y."/>
            <person name="Zhang X."/>
            <person name="Liu X."/>
            <person name="Zhan S."/>
            <person name="St Leger R.J."/>
            <person name="Wang C."/>
        </authorList>
    </citation>
    <scope>NUCLEOTIDE SEQUENCE [LARGE SCALE GENOMIC DNA]</scope>
    <source>
        <strain evidence="4 5">ARSEF 1941</strain>
    </source>
</reference>
<protein>
    <submittedName>
        <fullName evidence="4">NAP family protein</fullName>
    </submittedName>
</protein>
<evidence type="ECO:0000256" key="1">
    <source>
        <dbReference type="ARBA" id="ARBA00009947"/>
    </source>
</evidence>
<sequence>MSAGDSDNPVLYEQLEDLQDEFEQVDVELLRMQHKLTRDLYVKRDKIISKIPNFWPLVFEQAPPEIDEYMQLEDAAVISSALKNLHVERFELPDGNPRSFSIKFEFTDNDWFHNKTLEKKFWWRLRKKDDFSGLVSEPVEIDWKPGKDLTNGLLTLAKKIHEDDKAGKSGDTENKRQLCKIKAVASTESRSFFNFFGFRGHYITEEESLEATKAVEEERKARKEGKEIEVKEGENADADEDVDVGGDDEEHDAQDEYESEYKYDVFPPGAEIALAIAEDLWPEAIQLFQESEELAAINEMDVGDDEDDEDDKDDQMAEDEDEDEGENESEGKDGGQPSKKRKV</sequence>
<dbReference type="GO" id="GO:0005634">
    <property type="term" value="C:nucleus"/>
    <property type="evidence" value="ECO:0007669"/>
    <property type="project" value="InterPro"/>
</dbReference>
<dbReference type="EMBL" id="AZHE01000032">
    <property type="protein sequence ID" value="KHN94617.1"/>
    <property type="molecule type" value="Genomic_DNA"/>
</dbReference>
<dbReference type="RefSeq" id="XP_040675683.1">
    <property type="nucleotide sequence ID" value="XM_040826321.1"/>
</dbReference>
<comment type="caution">
    <text evidence="4">The sequence shown here is derived from an EMBL/GenBank/DDBJ whole genome shotgun (WGS) entry which is preliminary data.</text>
</comment>
<feature type="compositionally biased region" description="Acidic residues" evidence="3">
    <location>
        <begin position="235"/>
        <end position="258"/>
    </location>
</feature>
<dbReference type="HOGENOM" id="CLU_038163_0_0_1"/>
<dbReference type="AlphaFoldDB" id="A0A0B2WM94"/>
<dbReference type="PANTHER" id="PTHR11875">
    <property type="entry name" value="TESTIS-SPECIFIC Y-ENCODED PROTEIN"/>
    <property type="match status" value="1"/>
</dbReference>
<comment type="similarity">
    <text evidence="1 2">Belongs to the nucleosome assembly protein (NAP) family.</text>
</comment>
<proteinExistence type="inferred from homology"/>
<feature type="compositionally biased region" description="Basic and acidic residues" evidence="3">
    <location>
        <begin position="219"/>
        <end position="234"/>
    </location>
</feature>
<dbReference type="InterPro" id="IPR037231">
    <property type="entry name" value="NAP-like_sf"/>
</dbReference>
<dbReference type="Pfam" id="PF00956">
    <property type="entry name" value="NAP"/>
    <property type="match status" value="1"/>
</dbReference>
<evidence type="ECO:0000256" key="3">
    <source>
        <dbReference type="SAM" id="MobiDB-lite"/>
    </source>
</evidence>
<dbReference type="GO" id="GO:0006334">
    <property type="term" value="P:nucleosome assembly"/>
    <property type="evidence" value="ECO:0007669"/>
    <property type="project" value="InterPro"/>
</dbReference>
<evidence type="ECO:0000313" key="4">
    <source>
        <dbReference type="EMBL" id="KHN94617.1"/>
    </source>
</evidence>
<dbReference type="Gene3D" id="3.30.1120.90">
    <property type="entry name" value="Nucleosome assembly protein"/>
    <property type="match status" value="1"/>
</dbReference>
<feature type="region of interest" description="Disordered" evidence="3">
    <location>
        <begin position="219"/>
        <end position="263"/>
    </location>
</feature>
<accession>A0A0B2WM94</accession>
<feature type="compositionally biased region" description="Acidic residues" evidence="3">
    <location>
        <begin position="301"/>
        <end position="328"/>
    </location>
</feature>
<name>A0A0B2WM94_METAS</name>
<dbReference type="GeneID" id="63741978"/>
<dbReference type="InterPro" id="IPR002164">
    <property type="entry name" value="NAP_family"/>
</dbReference>
<evidence type="ECO:0000313" key="5">
    <source>
        <dbReference type="Proteomes" id="UP000030816"/>
    </source>
</evidence>
<dbReference type="Proteomes" id="UP000030816">
    <property type="component" value="Unassembled WGS sequence"/>
</dbReference>
<dbReference type="OrthoDB" id="19419at2759"/>
<feature type="region of interest" description="Disordered" evidence="3">
    <location>
        <begin position="295"/>
        <end position="343"/>
    </location>
</feature>
<evidence type="ECO:0000256" key="2">
    <source>
        <dbReference type="RuleBase" id="RU003876"/>
    </source>
</evidence>
<organism evidence="4 5">
    <name type="scientific">Metarhizium album (strain ARSEF 1941)</name>
    <dbReference type="NCBI Taxonomy" id="1081103"/>
    <lineage>
        <taxon>Eukaryota</taxon>
        <taxon>Fungi</taxon>
        <taxon>Dikarya</taxon>
        <taxon>Ascomycota</taxon>
        <taxon>Pezizomycotina</taxon>
        <taxon>Sordariomycetes</taxon>
        <taxon>Hypocreomycetidae</taxon>
        <taxon>Hypocreales</taxon>
        <taxon>Clavicipitaceae</taxon>
        <taxon>Metarhizium</taxon>
    </lineage>
</organism>